<dbReference type="RefSeq" id="XP_001489221.1">
    <property type="nucleotide sequence ID" value="XM_001489171.6"/>
</dbReference>
<dbReference type="InterPro" id="IPR000276">
    <property type="entry name" value="GPCR_Rhodpsn"/>
</dbReference>
<evidence type="ECO:0000256" key="11">
    <source>
        <dbReference type="RuleBase" id="RU000688"/>
    </source>
</evidence>
<comment type="similarity">
    <text evidence="11">Belongs to the G-protein coupled receptor 1 family.</text>
</comment>
<keyword evidence="4 12" id="KW-1133">Transmembrane helix</keyword>
<accession>A0A9L0S8Z9</accession>
<reference evidence="14 15" key="1">
    <citation type="journal article" date="2009" name="Science">
        <title>Genome sequence, comparative analysis, and population genetics of the domestic horse.</title>
        <authorList>
            <consortium name="Broad Institute Genome Sequencing Platform"/>
            <consortium name="Broad Institute Whole Genome Assembly Team"/>
            <person name="Wade C.M."/>
            <person name="Giulotto E."/>
            <person name="Sigurdsson S."/>
            <person name="Zoli M."/>
            <person name="Gnerre S."/>
            <person name="Imsland F."/>
            <person name="Lear T.L."/>
            <person name="Adelson D.L."/>
            <person name="Bailey E."/>
            <person name="Bellone R.R."/>
            <person name="Bloecker H."/>
            <person name="Distl O."/>
            <person name="Edgar R.C."/>
            <person name="Garber M."/>
            <person name="Leeb T."/>
            <person name="Mauceli E."/>
            <person name="MacLeod J.N."/>
            <person name="Penedo M.C.T."/>
            <person name="Raison J.M."/>
            <person name="Sharpe T."/>
            <person name="Vogel J."/>
            <person name="Andersson L."/>
            <person name="Antczak D.F."/>
            <person name="Biagi T."/>
            <person name="Binns M.M."/>
            <person name="Chowdhary B.P."/>
            <person name="Coleman S.J."/>
            <person name="Della Valle G."/>
            <person name="Fryc S."/>
            <person name="Guerin G."/>
            <person name="Hasegawa T."/>
            <person name="Hill E.W."/>
            <person name="Jurka J."/>
            <person name="Kiialainen A."/>
            <person name="Lindgren G."/>
            <person name="Liu J."/>
            <person name="Magnani E."/>
            <person name="Mickelson J.R."/>
            <person name="Murray J."/>
            <person name="Nergadze S.G."/>
            <person name="Onofrio R."/>
            <person name="Pedroni S."/>
            <person name="Piras M.F."/>
            <person name="Raudsepp T."/>
            <person name="Rocchi M."/>
            <person name="Roeed K.H."/>
            <person name="Ryder O.A."/>
            <person name="Searle S."/>
            <person name="Skow L."/>
            <person name="Swinburne J.E."/>
            <person name="Syvaenen A.C."/>
            <person name="Tozaki T."/>
            <person name="Valberg S.J."/>
            <person name="Vaudin M."/>
            <person name="White J.R."/>
            <person name="Zody M.C."/>
            <person name="Lander E.S."/>
            <person name="Lindblad-Toh K."/>
        </authorList>
    </citation>
    <scope>NUCLEOTIDE SEQUENCE [LARGE SCALE GENOMIC DNA]</scope>
    <source>
        <strain evidence="14 15">Thoroughbred</strain>
    </source>
</reference>
<evidence type="ECO:0000256" key="7">
    <source>
        <dbReference type="ARBA" id="ARBA00023157"/>
    </source>
</evidence>
<evidence type="ECO:0000256" key="1">
    <source>
        <dbReference type="ARBA" id="ARBA00004651"/>
    </source>
</evidence>
<evidence type="ECO:0000256" key="12">
    <source>
        <dbReference type="SAM" id="Phobius"/>
    </source>
</evidence>
<dbReference type="PRINTS" id="PR00237">
    <property type="entry name" value="GPCRRHODOPSN"/>
</dbReference>
<evidence type="ECO:0000259" key="13">
    <source>
        <dbReference type="PROSITE" id="PS50262"/>
    </source>
</evidence>
<feature type="transmembrane region" description="Helical" evidence="12">
    <location>
        <begin position="121"/>
        <end position="139"/>
    </location>
</feature>
<dbReference type="PANTHER" id="PTHR24233:SF10">
    <property type="entry name" value="P2Y PURINOCEPTOR 13"/>
    <property type="match status" value="1"/>
</dbReference>
<dbReference type="PROSITE" id="PS00237">
    <property type="entry name" value="G_PROTEIN_RECEP_F1_1"/>
    <property type="match status" value="1"/>
</dbReference>
<evidence type="ECO:0000256" key="9">
    <source>
        <dbReference type="ARBA" id="ARBA00023180"/>
    </source>
</evidence>
<feature type="domain" description="G-protein coupled receptors family 1 profile" evidence="13">
    <location>
        <begin position="61"/>
        <end position="317"/>
    </location>
</feature>
<evidence type="ECO:0000256" key="4">
    <source>
        <dbReference type="ARBA" id="ARBA00022989"/>
    </source>
</evidence>
<keyword evidence="8 11" id="KW-0675">Receptor</keyword>
<keyword evidence="3 11" id="KW-0812">Transmembrane</keyword>
<keyword evidence="2" id="KW-1003">Cell membrane</keyword>
<dbReference type="CTD" id="53829"/>
<dbReference type="Proteomes" id="UP000002281">
    <property type="component" value="Chromosome 16"/>
</dbReference>
<keyword evidence="6 12" id="KW-0472">Membrane</keyword>
<dbReference type="GO" id="GO:0005886">
    <property type="term" value="C:plasma membrane"/>
    <property type="evidence" value="ECO:0007669"/>
    <property type="project" value="UniProtKB-SubCell"/>
</dbReference>
<dbReference type="KEGG" id="ecb:100050217"/>
<dbReference type="Gene3D" id="1.20.1070.10">
    <property type="entry name" value="Rhodopsin 7-helix transmembrane proteins"/>
    <property type="match status" value="1"/>
</dbReference>
<feature type="transmembrane region" description="Helical" evidence="12">
    <location>
        <begin position="49"/>
        <end position="69"/>
    </location>
</feature>
<keyword evidence="10 11" id="KW-0807">Transducer</keyword>
<dbReference type="PANTHER" id="PTHR24233">
    <property type="entry name" value="P2Y PURINOCEPTOR-RELATED G-PROTEIN COUPLED RECEPTOR"/>
    <property type="match status" value="1"/>
</dbReference>
<evidence type="ECO:0000256" key="3">
    <source>
        <dbReference type="ARBA" id="ARBA00022692"/>
    </source>
</evidence>
<protein>
    <submittedName>
        <fullName evidence="14">Purinergic receptor P2Y13</fullName>
    </submittedName>
</protein>
<dbReference type="Ensembl" id="ENSECAT00000096345.1">
    <property type="protein sequence ID" value="ENSECAP00000071326.1"/>
    <property type="gene ID" value="ENSECAG00000001640.4"/>
</dbReference>
<dbReference type="GO" id="GO:0007186">
    <property type="term" value="P:G protein-coupled receptor signaling pathway"/>
    <property type="evidence" value="ECO:0000318"/>
    <property type="project" value="GO_Central"/>
</dbReference>
<proteinExistence type="inferred from homology"/>
<dbReference type="GeneID" id="100050217"/>
<evidence type="ECO:0000256" key="2">
    <source>
        <dbReference type="ARBA" id="ARBA00022475"/>
    </source>
</evidence>
<dbReference type="SUPFAM" id="SSF81321">
    <property type="entry name" value="Family A G protein-coupled receptor-like"/>
    <property type="match status" value="1"/>
</dbReference>
<reference evidence="14" key="2">
    <citation type="submission" date="2025-08" db="UniProtKB">
        <authorList>
            <consortium name="Ensembl"/>
        </authorList>
    </citation>
    <scope>IDENTIFICATION</scope>
    <source>
        <strain evidence="14">Thoroughbred</strain>
    </source>
</reference>
<dbReference type="InterPro" id="IPR008109">
    <property type="entry name" value="P2Y13_rcpt"/>
</dbReference>
<dbReference type="FunFam" id="1.20.1070.10:FF:000049">
    <property type="entry name" value="G-protein coupled receptor 87"/>
    <property type="match status" value="1"/>
</dbReference>
<sequence length="355" mass="39920">MPASSEDTQTGGLPSKLMLEAMNATLLKGLNGSERCPRDTRVAQLVFPAAYTVVFLAGLLLNAAALWVFVHIPSSSTFIVYLKNTLVADLIMTLTLPFKILSDAHLGPWQLRAFVCRFSAVIFYATMYVGIILLGLIAFDRFLKIIRPFGKYFVQKPAFAKTVSTLVWLLLYLTSLPNVILSNKEATPSSVRKCASLKGPLGLKWHQVVNNISQFIFWTVFVLMLLFYVVIAKQVYNSYRKSKSKESGNNKKLGGKVFVVVAVFFVCFAPFHFARVPYTQSQTNSRTDCRVQNHLFIAKETTLFLAATNICMDPFIYIFLCKKFTERLPCMRGRKMATSTQENHTIQTDNNITLG</sequence>
<evidence type="ECO:0000313" key="14">
    <source>
        <dbReference type="Ensembl" id="ENSECAP00000071326.1"/>
    </source>
</evidence>
<feature type="transmembrane region" description="Helical" evidence="12">
    <location>
        <begin position="81"/>
        <end position="101"/>
    </location>
</feature>
<dbReference type="GO" id="GO:0005783">
    <property type="term" value="C:endoplasmic reticulum"/>
    <property type="evidence" value="ECO:0007669"/>
    <property type="project" value="Ensembl"/>
</dbReference>
<dbReference type="PROSITE" id="PS50262">
    <property type="entry name" value="G_PROTEIN_RECEP_F1_2"/>
    <property type="match status" value="1"/>
</dbReference>
<feature type="transmembrane region" description="Helical" evidence="12">
    <location>
        <begin position="303"/>
        <end position="321"/>
    </location>
</feature>
<keyword evidence="15" id="KW-1185">Reference proteome</keyword>
<dbReference type="GO" id="GO:0045028">
    <property type="term" value="F:G protein-coupled purinergic nucleotide receptor activity"/>
    <property type="evidence" value="ECO:0000318"/>
    <property type="project" value="GO_Central"/>
</dbReference>
<dbReference type="AlphaFoldDB" id="A0A9L0S8Z9"/>
<dbReference type="PRINTS" id="PR01157">
    <property type="entry name" value="P2YPURNOCPTR"/>
</dbReference>
<keyword evidence="5 11" id="KW-0297">G-protein coupled receptor</keyword>
<dbReference type="InterPro" id="IPR017452">
    <property type="entry name" value="GPCR_Rhodpsn_7TM"/>
</dbReference>
<organism evidence="14 15">
    <name type="scientific">Equus caballus</name>
    <name type="common">Horse</name>
    <dbReference type="NCBI Taxonomy" id="9796"/>
    <lineage>
        <taxon>Eukaryota</taxon>
        <taxon>Metazoa</taxon>
        <taxon>Chordata</taxon>
        <taxon>Craniata</taxon>
        <taxon>Vertebrata</taxon>
        <taxon>Euteleostomi</taxon>
        <taxon>Mammalia</taxon>
        <taxon>Eutheria</taxon>
        <taxon>Laurasiatheria</taxon>
        <taxon>Perissodactyla</taxon>
        <taxon>Equidae</taxon>
        <taxon>Equus</taxon>
    </lineage>
</organism>
<evidence type="ECO:0000256" key="6">
    <source>
        <dbReference type="ARBA" id="ARBA00023136"/>
    </source>
</evidence>
<feature type="transmembrane region" description="Helical" evidence="12">
    <location>
        <begin position="159"/>
        <end position="180"/>
    </location>
</feature>
<evidence type="ECO:0000256" key="8">
    <source>
        <dbReference type="ARBA" id="ARBA00023170"/>
    </source>
</evidence>
<dbReference type="OrthoDB" id="6163051at2759"/>
<feature type="transmembrane region" description="Helical" evidence="12">
    <location>
        <begin position="215"/>
        <end position="232"/>
    </location>
</feature>
<evidence type="ECO:0000256" key="5">
    <source>
        <dbReference type="ARBA" id="ARBA00023040"/>
    </source>
</evidence>
<reference evidence="14" key="3">
    <citation type="submission" date="2025-09" db="UniProtKB">
        <authorList>
            <consortium name="Ensembl"/>
        </authorList>
    </citation>
    <scope>IDENTIFICATION</scope>
    <source>
        <strain evidence="14">Thoroughbred</strain>
    </source>
</reference>
<comment type="subcellular location">
    <subcellularLocation>
        <location evidence="1">Cell membrane</location>
        <topology evidence="1">Multi-pass membrane protein</topology>
    </subcellularLocation>
</comment>
<name>A0A9L0S8Z9_HORSE</name>
<dbReference type="Pfam" id="PF00001">
    <property type="entry name" value="7tm_1"/>
    <property type="match status" value="1"/>
</dbReference>
<keyword evidence="7" id="KW-1015">Disulfide bond</keyword>
<gene>
    <name evidence="14" type="primary">P2RY13</name>
</gene>
<feature type="transmembrane region" description="Helical" evidence="12">
    <location>
        <begin position="253"/>
        <end position="273"/>
    </location>
</feature>
<dbReference type="GeneTree" id="ENSGT01110000267167"/>
<evidence type="ECO:0000313" key="15">
    <source>
        <dbReference type="Proteomes" id="UP000002281"/>
    </source>
</evidence>
<evidence type="ECO:0000256" key="10">
    <source>
        <dbReference type="ARBA" id="ARBA00023224"/>
    </source>
</evidence>
<dbReference type="PRINTS" id="PR01735">
    <property type="entry name" value="P2Y13PRNCPTR"/>
</dbReference>
<keyword evidence="9" id="KW-0325">Glycoprotein</keyword>